<comment type="caution">
    <text evidence="1">The sequence shown here is derived from an EMBL/GenBank/DDBJ whole genome shotgun (WGS) entry which is preliminary data.</text>
</comment>
<sequence length="190" mass="21650">MKFPSYFVPILYFKDTVRFLEQTLLSKFSWNRTYYTVAFKSRSCFQPHHDHSTPCLSIPNLSGKTVKNYKNIPTETPFSCYFPSSPPLVAGVVAFLRHGDMLNRLWLISKSTLYVRDMQMGGGGIAGRVEKGREKLNYVRQRAEVGRNSDGDLRHGSFSKSIKFRDGGGGKIRGPKRYLLTVKSRIIKCV</sequence>
<gene>
    <name evidence="1" type="ORF">AVEN_259352_1</name>
</gene>
<protein>
    <submittedName>
        <fullName evidence="1">Uncharacterized protein</fullName>
    </submittedName>
</protein>
<dbReference type="Proteomes" id="UP000499080">
    <property type="component" value="Unassembled WGS sequence"/>
</dbReference>
<proteinExistence type="predicted"/>
<accession>A0A4Y2DV08</accession>
<evidence type="ECO:0000313" key="1">
    <source>
        <dbReference type="EMBL" id="GBM19445.1"/>
    </source>
</evidence>
<organism evidence="1 2">
    <name type="scientific">Araneus ventricosus</name>
    <name type="common">Orbweaver spider</name>
    <name type="synonym">Epeira ventricosa</name>
    <dbReference type="NCBI Taxonomy" id="182803"/>
    <lineage>
        <taxon>Eukaryota</taxon>
        <taxon>Metazoa</taxon>
        <taxon>Ecdysozoa</taxon>
        <taxon>Arthropoda</taxon>
        <taxon>Chelicerata</taxon>
        <taxon>Arachnida</taxon>
        <taxon>Araneae</taxon>
        <taxon>Araneomorphae</taxon>
        <taxon>Entelegynae</taxon>
        <taxon>Araneoidea</taxon>
        <taxon>Araneidae</taxon>
        <taxon>Araneus</taxon>
    </lineage>
</organism>
<keyword evidence="2" id="KW-1185">Reference proteome</keyword>
<reference evidence="1 2" key="1">
    <citation type="journal article" date="2019" name="Sci. Rep.">
        <title>Orb-weaving spider Araneus ventricosus genome elucidates the spidroin gene catalogue.</title>
        <authorList>
            <person name="Kono N."/>
            <person name="Nakamura H."/>
            <person name="Ohtoshi R."/>
            <person name="Moran D.A.P."/>
            <person name="Shinohara A."/>
            <person name="Yoshida Y."/>
            <person name="Fujiwara M."/>
            <person name="Mori M."/>
            <person name="Tomita M."/>
            <person name="Arakawa K."/>
        </authorList>
    </citation>
    <scope>NUCLEOTIDE SEQUENCE [LARGE SCALE GENOMIC DNA]</scope>
</reference>
<dbReference type="AlphaFoldDB" id="A0A4Y2DV08"/>
<name>A0A4Y2DV08_ARAVE</name>
<dbReference type="EMBL" id="BGPR01000424">
    <property type="protein sequence ID" value="GBM19445.1"/>
    <property type="molecule type" value="Genomic_DNA"/>
</dbReference>
<evidence type="ECO:0000313" key="2">
    <source>
        <dbReference type="Proteomes" id="UP000499080"/>
    </source>
</evidence>